<dbReference type="EMBL" id="HG809334">
    <property type="protein sequence ID" value="CDW61376.1"/>
    <property type="molecule type" value="Genomic_DNA"/>
</dbReference>
<dbReference type="OrthoDB" id="8019190at2759"/>
<evidence type="ECO:0000313" key="2">
    <source>
        <dbReference type="EMBL" id="CDW61376.1"/>
    </source>
</evidence>
<proteinExistence type="predicted"/>
<organism evidence="2 3">
    <name type="scientific">Trichuris trichiura</name>
    <name type="common">Whipworm</name>
    <name type="synonym">Trichocephalus trichiurus</name>
    <dbReference type="NCBI Taxonomy" id="36087"/>
    <lineage>
        <taxon>Eukaryota</taxon>
        <taxon>Metazoa</taxon>
        <taxon>Ecdysozoa</taxon>
        <taxon>Nematoda</taxon>
        <taxon>Enoplea</taxon>
        <taxon>Dorylaimia</taxon>
        <taxon>Trichinellida</taxon>
        <taxon>Trichuridae</taxon>
        <taxon>Trichuris</taxon>
    </lineage>
</organism>
<name>A0A077ZM10_TRITR</name>
<dbReference type="InterPro" id="IPR040676">
    <property type="entry name" value="DUF5641"/>
</dbReference>
<sequence length="155" mass="18072">MLTVFAEVEALLNGRPLTYLTDDPDCVEPLTPFHLLIGRQNAQIPSDVTDNRTSLRRHWKTAQSIVNRFWKRWLREYLPTLQRRDKWWNDTANFRVGDFVLVVEPTVKRGEWLTGRVVRVIDSPDGIIRKAIVKTKFGQYERPVTRLALLDADKG</sequence>
<evidence type="ECO:0000259" key="1">
    <source>
        <dbReference type="Pfam" id="PF18701"/>
    </source>
</evidence>
<dbReference type="PANTHER" id="PTHR47331">
    <property type="entry name" value="PHD-TYPE DOMAIN-CONTAINING PROTEIN"/>
    <property type="match status" value="1"/>
</dbReference>
<dbReference type="Proteomes" id="UP000030665">
    <property type="component" value="Unassembled WGS sequence"/>
</dbReference>
<accession>A0A077ZM10</accession>
<keyword evidence="3" id="KW-1185">Reference proteome</keyword>
<protein>
    <recommendedName>
        <fullName evidence="1">DUF5641 domain-containing protein</fullName>
    </recommendedName>
</protein>
<dbReference type="STRING" id="36087.A0A077ZM10"/>
<gene>
    <name evidence="2" type="ORF">TTRE_0000983501</name>
</gene>
<reference evidence="2" key="1">
    <citation type="submission" date="2014-01" db="EMBL/GenBank/DDBJ databases">
        <authorList>
            <person name="Aslett M."/>
        </authorList>
    </citation>
    <scope>NUCLEOTIDE SEQUENCE</scope>
</reference>
<evidence type="ECO:0000313" key="3">
    <source>
        <dbReference type="Proteomes" id="UP000030665"/>
    </source>
</evidence>
<feature type="domain" description="DUF5641" evidence="1">
    <location>
        <begin position="58"/>
        <end position="150"/>
    </location>
</feature>
<reference evidence="2" key="2">
    <citation type="submission" date="2014-03" db="EMBL/GenBank/DDBJ databases">
        <title>The whipworm genome and dual-species transcriptomics of an intimate host-pathogen interaction.</title>
        <authorList>
            <person name="Foth B.J."/>
            <person name="Tsai I.J."/>
            <person name="Reid A.J."/>
            <person name="Bancroft A.J."/>
            <person name="Nichol S."/>
            <person name="Tracey A."/>
            <person name="Holroyd N."/>
            <person name="Cotton J.A."/>
            <person name="Stanley E.J."/>
            <person name="Zarowiecki M."/>
            <person name="Liu J.Z."/>
            <person name="Huckvale T."/>
            <person name="Cooper P.J."/>
            <person name="Grencis R.K."/>
            <person name="Berriman M."/>
        </authorList>
    </citation>
    <scope>NUCLEOTIDE SEQUENCE [LARGE SCALE GENOMIC DNA]</scope>
</reference>
<dbReference type="AlphaFoldDB" id="A0A077ZM10"/>
<dbReference type="Pfam" id="PF18701">
    <property type="entry name" value="DUF5641"/>
    <property type="match status" value="1"/>
</dbReference>